<sequence length="82" mass="8991">MTPVVIAKERLMLCFVNSVTHSRHSAHGQRSLLLGEPASVSVTNPPAMGPVPPIGRKDESARHVTILAKRRIKEDRRATDAQ</sequence>
<keyword evidence="3" id="KW-1185">Reference proteome</keyword>
<dbReference type="Proteomes" id="UP000006055">
    <property type="component" value="Chromosome"/>
</dbReference>
<feature type="region of interest" description="Disordered" evidence="1">
    <location>
        <begin position="37"/>
        <end position="58"/>
    </location>
</feature>
<evidence type="ECO:0000313" key="2">
    <source>
        <dbReference type="EMBL" id="AFM24597.1"/>
    </source>
</evidence>
<evidence type="ECO:0000313" key="3">
    <source>
        <dbReference type="Proteomes" id="UP000006055"/>
    </source>
</evidence>
<dbReference type="AlphaFoldDB" id="I4C4V6"/>
<dbReference type="HOGENOM" id="CLU_2552780_0_0_7"/>
<evidence type="ECO:0000256" key="1">
    <source>
        <dbReference type="SAM" id="MobiDB-lite"/>
    </source>
</evidence>
<dbReference type="KEGG" id="dti:Desti_1889"/>
<reference evidence="3" key="1">
    <citation type="submission" date="2012-06" db="EMBL/GenBank/DDBJ databases">
        <title>Complete sequence of chromosome of Desulfomonile tiedjei DSM 6799.</title>
        <authorList>
            <person name="Lucas S."/>
            <person name="Copeland A."/>
            <person name="Lapidus A."/>
            <person name="Glavina del Rio T."/>
            <person name="Dalin E."/>
            <person name="Tice H."/>
            <person name="Bruce D."/>
            <person name="Goodwin L."/>
            <person name="Pitluck S."/>
            <person name="Peters L."/>
            <person name="Ovchinnikova G."/>
            <person name="Zeytun A."/>
            <person name="Lu M."/>
            <person name="Kyrpides N."/>
            <person name="Mavromatis K."/>
            <person name="Ivanova N."/>
            <person name="Brettin T."/>
            <person name="Detter J.C."/>
            <person name="Han C."/>
            <person name="Larimer F."/>
            <person name="Land M."/>
            <person name="Hauser L."/>
            <person name="Markowitz V."/>
            <person name="Cheng J.-F."/>
            <person name="Hugenholtz P."/>
            <person name="Woyke T."/>
            <person name="Wu D."/>
            <person name="Spring S."/>
            <person name="Schroeder M."/>
            <person name="Brambilla E."/>
            <person name="Klenk H.-P."/>
            <person name="Eisen J.A."/>
        </authorList>
    </citation>
    <scope>NUCLEOTIDE SEQUENCE [LARGE SCALE GENOMIC DNA]</scope>
    <source>
        <strain evidence="3">ATCC 49306 / DSM 6799 / DCB-1</strain>
    </source>
</reference>
<accession>I4C4V6</accession>
<name>I4C4V6_DESTA</name>
<dbReference type="STRING" id="706587.Desti_1889"/>
<organism evidence="2 3">
    <name type="scientific">Desulfomonile tiedjei (strain ATCC 49306 / DSM 6799 / DCB-1)</name>
    <dbReference type="NCBI Taxonomy" id="706587"/>
    <lineage>
        <taxon>Bacteria</taxon>
        <taxon>Pseudomonadati</taxon>
        <taxon>Thermodesulfobacteriota</taxon>
        <taxon>Desulfomonilia</taxon>
        <taxon>Desulfomonilales</taxon>
        <taxon>Desulfomonilaceae</taxon>
        <taxon>Desulfomonile</taxon>
    </lineage>
</organism>
<protein>
    <submittedName>
        <fullName evidence="2">Uncharacterized protein</fullName>
    </submittedName>
</protein>
<proteinExistence type="predicted"/>
<gene>
    <name evidence="2" type="ordered locus">Desti_1889</name>
</gene>
<dbReference type="EMBL" id="CP003360">
    <property type="protein sequence ID" value="AFM24597.1"/>
    <property type="molecule type" value="Genomic_DNA"/>
</dbReference>